<dbReference type="STRING" id="1792290.MSP8886_02357"/>
<dbReference type="NCBIfam" id="TIGR01244">
    <property type="entry name" value="TIGR01244 family sulfur transferase"/>
    <property type="match status" value="1"/>
</dbReference>
<sequence length="144" mass="16037">MNDPIALDEMYFVGPQALVEDFAEIKAMGFERVINNRPDGESDDQPVSADLEMAAREHGLEYVYNPVNLSVLGQKQVSQQQASLEESKKTFAFCRTGTRSSAMWVLVNNAQGQDYQTLVDYVSVKGFDLARCEVAMQPLVTHNA</sequence>
<name>A0A1A8TFJ8_9GAMM</name>
<dbReference type="EMBL" id="FLOB01000004">
    <property type="protein sequence ID" value="SBS32132.1"/>
    <property type="molecule type" value="Genomic_DNA"/>
</dbReference>
<dbReference type="Proteomes" id="UP000092544">
    <property type="component" value="Unassembled WGS sequence"/>
</dbReference>
<proteinExistence type="predicted"/>
<accession>A0A1A8TFJ8</accession>
<dbReference type="EC" id="3.-.-.-" evidence="2"/>
<gene>
    <name evidence="2" type="primary">blh</name>
    <name evidence="2" type="ORF">MSP8886_02357</name>
</gene>
<dbReference type="InterPro" id="IPR005939">
    <property type="entry name" value="BLH_phosphatase-like"/>
</dbReference>
<dbReference type="InterPro" id="IPR029021">
    <property type="entry name" value="Prot-tyrosine_phosphatase-like"/>
</dbReference>
<dbReference type="RefSeq" id="WP_067016585.1">
    <property type="nucleotide sequence ID" value="NZ_FLOB01000004.1"/>
</dbReference>
<protein>
    <submittedName>
        <fullName evidence="2">Beta-lactamase hydrolase-like protein</fullName>
        <ecNumber evidence="2">3.-.-.-</ecNumber>
    </submittedName>
</protein>
<dbReference type="GO" id="GO:0016787">
    <property type="term" value="F:hydrolase activity"/>
    <property type="evidence" value="ECO:0007669"/>
    <property type="project" value="UniProtKB-KW"/>
</dbReference>
<feature type="domain" description="Beta-lactamase hydrolase-like protein phosphatase-like" evidence="1">
    <location>
        <begin position="9"/>
        <end position="107"/>
    </location>
</feature>
<dbReference type="OrthoDB" id="9802771at2"/>
<evidence type="ECO:0000313" key="3">
    <source>
        <dbReference type="Proteomes" id="UP000092544"/>
    </source>
</evidence>
<keyword evidence="2" id="KW-0378">Hydrolase</keyword>
<evidence type="ECO:0000259" key="1">
    <source>
        <dbReference type="Pfam" id="PF04273"/>
    </source>
</evidence>
<reference evidence="2 3" key="1">
    <citation type="submission" date="2016-06" db="EMBL/GenBank/DDBJ databases">
        <authorList>
            <person name="Kjaerup R.B."/>
            <person name="Dalgaard T.S."/>
            <person name="Juul-Madsen H.R."/>
        </authorList>
    </citation>
    <scope>NUCLEOTIDE SEQUENCE [LARGE SCALE GENOMIC DNA]</scope>
    <source>
        <strain evidence="2 3">CECT 8886</strain>
    </source>
</reference>
<keyword evidence="3" id="KW-1185">Reference proteome</keyword>
<dbReference type="AlphaFoldDB" id="A0A1A8TFJ8"/>
<dbReference type="Pfam" id="PF04273">
    <property type="entry name" value="BLH_phosphatase"/>
    <property type="match status" value="1"/>
</dbReference>
<organism evidence="2 3">
    <name type="scientific">Marinomonas spartinae</name>
    <dbReference type="NCBI Taxonomy" id="1792290"/>
    <lineage>
        <taxon>Bacteria</taxon>
        <taxon>Pseudomonadati</taxon>
        <taxon>Pseudomonadota</taxon>
        <taxon>Gammaproteobacteria</taxon>
        <taxon>Oceanospirillales</taxon>
        <taxon>Oceanospirillaceae</taxon>
        <taxon>Marinomonas</taxon>
    </lineage>
</organism>
<dbReference type="Gene3D" id="3.90.190.10">
    <property type="entry name" value="Protein tyrosine phosphatase superfamily"/>
    <property type="match status" value="1"/>
</dbReference>
<evidence type="ECO:0000313" key="2">
    <source>
        <dbReference type="EMBL" id="SBS32132.1"/>
    </source>
</evidence>